<protein>
    <recommendedName>
        <fullName evidence="3 9">Protein MgtC</fullName>
    </recommendedName>
</protein>
<dbReference type="EMBL" id="JABBFZ010000011">
    <property type="protein sequence ID" value="NML32759.1"/>
    <property type="molecule type" value="Genomic_DNA"/>
</dbReference>
<dbReference type="Pfam" id="PF21770">
    <property type="entry name" value="MgtC_SapB_C"/>
    <property type="match status" value="1"/>
</dbReference>
<evidence type="ECO:0000256" key="9">
    <source>
        <dbReference type="RuleBase" id="RU365041"/>
    </source>
</evidence>
<keyword evidence="7 9" id="KW-0472">Membrane</keyword>
<dbReference type="PANTHER" id="PTHR33778:SF3">
    <property type="entry name" value="PROTEIN MGTC"/>
    <property type="match status" value="1"/>
</dbReference>
<dbReference type="PRINTS" id="PR01837">
    <property type="entry name" value="MGTCSAPBPROT"/>
</dbReference>
<feature type="domain" description="MgtC/SapB/SrpB/YhiD N-terminal" evidence="10">
    <location>
        <begin position="9"/>
        <end position="130"/>
    </location>
</feature>
<dbReference type="InterPro" id="IPR049177">
    <property type="entry name" value="MgtC_SapB_SrpB_YhiD_N"/>
</dbReference>
<evidence type="ECO:0000256" key="4">
    <source>
        <dbReference type="ARBA" id="ARBA00022475"/>
    </source>
</evidence>
<evidence type="ECO:0000256" key="1">
    <source>
        <dbReference type="ARBA" id="ARBA00004651"/>
    </source>
</evidence>
<sequence length="230" mass="24174">MHPEIIHDLLAAVALGALIGMERQSRQRFTGIATHALVSLGAATFTTLPFLLGEEGQVVRMAAPVVSGIGFLGAGVIIRDGLSVRGLSTAATVWGTGAVGVIAGSGFLATALIAALLIILCNLALPPLARFIYRHAPVEPRNECYYIIEVVTQSQQEALVRATLLQRLDANGLSLQSLESHALKSSAQVEVNAVVFAPQQQDEQLEVLVGELALAPHVSAVSWSVSEGPQ</sequence>
<comment type="subcellular location">
    <subcellularLocation>
        <location evidence="9">Cell inner membrane</location>
        <topology evidence="9">Multi-pass membrane protein</topology>
    </subcellularLocation>
    <subcellularLocation>
        <location evidence="1">Cell membrane</location>
        <topology evidence="1">Multi-pass membrane protein</topology>
    </subcellularLocation>
</comment>
<dbReference type="AlphaFoldDB" id="A0A7X9X769"/>
<feature type="transmembrane region" description="Helical" evidence="9">
    <location>
        <begin position="98"/>
        <end position="125"/>
    </location>
</feature>
<gene>
    <name evidence="12" type="ORF">HHL14_18185</name>
</gene>
<evidence type="ECO:0000256" key="3">
    <source>
        <dbReference type="ARBA" id="ARBA00013833"/>
    </source>
</evidence>
<keyword evidence="6 9" id="KW-1133">Transmembrane helix</keyword>
<dbReference type="RefSeq" id="WP_169499017.1">
    <property type="nucleotide sequence ID" value="NZ_JABBFZ010000011.1"/>
</dbReference>
<evidence type="ECO:0000256" key="5">
    <source>
        <dbReference type="ARBA" id="ARBA00022692"/>
    </source>
</evidence>
<feature type="domain" description="MgtC-like C-terminal" evidence="11">
    <location>
        <begin position="146"/>
        <end position="223"/>
    </location>
</feature>
<keyword evidence="9" id="KW-0997">Cell inner membrane</keyword>
<dbReference type="InterPro" id="IPR048640">
    <property type="entry name" value="MgtC-like_C"/>
</dbReference>
<dbReference type="PANTHER" id="PTHR33778">
    <property type="entry name" value="PROTEIN MGTC"/>
    <property type="match status" value="1"/>
</dbReference>
<dbReference type="Pfam" id="PF02308">
    <property type="entry name" value="MgtC"/>
    <property type="match status" value="1"/>
</dbReference>
<dbReference type="InterPro" id="IPR003416">
    <property type="entry name" value="MgtC/SapB/SrpB/YhiD_fam"/>
</dbReference>
<comment type="function">
    <text evidence="8">Virulence factor required for growth in low Mg(2+) medium and for intramacrophage survival. May be involved in regulating membrane potential by activating Na(+)/K(+)-ATPase.</text>
</comment>
<evidence type="ECO:0000256" key="6">
    <source>
        <dbReference type="ARBA" id="ARBA00022989"/>
    </source>
</evidence>
<evidence type="ECO:0000259" key="11">
    <source>
        <dbReference type="Pfam" id="PF21770"/>
    </source>
</evidence>
<keyword evidence="13" id="KW-1185">Reference proteome</keyword>
<evidence type="ECO:0000256" key="8">
    <source>
        <dbReference type="ARBA" id="ARBA00025369"/>
    </source>
</evidence>
<evidence type="ECO:0000313" key="12">
    <source>
        <dbReference type="EMBL" id="NML32759.1"/>
    </source>
</evidence>
<feature type="transmembrane region" description="Helical" evidence="9">
    <location>
        <begin position="32"/>
        <end position="51"/>
    </location>
</feature>
<evidence type="ECO:0000256" key="7">
    <source>
        <dbReference type="ARBA" id="ARBA00023136"/>
    </source>
</evidence>
<organism evidence="12 13">
    <name type="scientific">Paraburkholderia antibiotica</name>
    <dbReference type="NCBI Taxonomy" id="2728839"/>
    <lineage>
        <taxon>Bacteria</taxon>
        <taxon>Pseudomonadati</taxon>
        <taxon>Pseudomonadota</taxon>
        <taxon>Betaproteobacteria</taxon>
        <taxon>Burkholderiales</taxon>
        <taxon>Burkholderiaceae</taxon>
        <taxon>Paraburkholderia</taxon>
    </lineage>
</organism>
<keyword evidence="5 9" id="KW-0812">Transmembrane</keyword>
<feature type="transmembrane region" description="Helical" evidence="9">
    <location>
        <begin position="58"/>
        <end position="78"/>
    </location>
</feature>
<evidence type="ECO:0000313" key="13">
    <source>
        <dbReference type="Proteomes" id="UP000583127"/>
    </source>
</evidence>
<proteinExistence type="inferred from homology"/>
<name>A0A7X9X769_9BURK</name>
<comment type="caution">
    <text evidence="12">The sequence shown here is derived from an EMBL/GenBank/DDBJ whole genome shotgun (WGS) entry which is preliminary data.</text>
</comment>
<evidence type="ECO:0000256" key="2">
    <source>
        <dbReference type="ARBA" id="ARBA00009298"/>
    </source>
</evidence>
<dbReference type="Gene3D" id="3.30.70.260">
    <property type="match status" value="1"/>
</dbReference>
<reference evidence="12 13" key="1">
    <citation type="submission" date="2020-04" db="EMBL/GenBank/DDBJ databases">
        <title>Paraburkholderia sp. G-4-1-8 isolated from soil.</title>
        <authorList>
            <person name="Dahal R.H."/>
        </authorList>
    </citation>
    <scope>NUCLEOTIDE SEQUENCE [LARGE SCALE GENOMIC DNA]</scope>
    <source>
        <strain evidence="12 13">G-4-1-8</strain>
    </source>
</reference>
<dbReference type="GO" id="GO:0005886">
    <property type="term" value="C:plasma membrane"/>
    <property type="evidence" value="ECO:0007669"/>
    <property type="project" value="UniProtKB-SubCell"/>
</dbReference>
<evidence type="ECO:0000259" key="10">
    <source>
        <dbReference type="Pfam" id="PF02308"/>
    </source>
</evidence>
<comment type="similarity">
    <text evidence="2 9">Belongs to the MgtC/SapB family.</text>
</comment>
<accession>A0A7X9X769</accession>
<dbReference type="Proteomes" id="UP000583127">
    <property type="component" value="Unassembled WGS sequence"/>
</dbReference>
<keyword evidence="4" id="KW-1003">Cell membrane</keyword>